<protein>
    <recommendedName>
        <fullName evidence="2">PDZ domain-containing protein</fullName>
    </recommendedName>
</protein>
<organism evidence="1">
    <name type="scientific">Aphanomyces astaci</name>
    <name type="common">Crayfish plague agent</name>
    <dbReference type="NCBI Taxonomy" id="112090"/>
    <lineage>
        <taxon>Eukaryota</taxon>
        <taxon>Sar</taxon>
        <taxon>Stramenopiles</taxon>
        <taxon>Oomycota</taxon>
        <taxon>Saprolegniomycetes</taxon>
        <taxon>Saprolegniales</taxon>
        <taxon>Verrucalvaceae</taxon>
        <taxon>Aphanomyces</taxon>
    </lineage>
</organism>
<proteinExistence type="predicted"/>
<dbReference type="OrthoDB" id="67726at2759"/>
<evidence type="ECO:0000313" key="1">
    <source>
        <dbReference type="EMBL" id="ETV82688.1"/>
    </source>
</evidence>
<dbReference type="InterPro" id="IPR036034">
    <property type="entry name" value="PDZ_sf"/>
</dbReference>
<dbReference type="SUPFAM" id="SSF50156">
    <property type="entry name" value="PDZ domain-like"/>
    <property type="match status" value="1"/>
</dbReference>
<dbReference type="GeneID" id="20807250"/>
<name>W4GUV2_APHAT</name>
<dbReference type="VEuPathDB" id="FungiDB:H257_05254"/>
<accession>W4GUV2</accession>
<dbReference type="RefSeq" id="XP_009828357.1">
    <property type="nucleotide sequence ID" value="XM_009830055.1"/>
</dbReference>
<sequence length="318" mass="34698">MTATMPQLRLQLHVHVRKFDISCDPHKPAAVLVAYARALSASHPPAIPLEGLFNKSRQCVVDLRDPIHMSIGPHDDVEAMSALLVPDESFTDHLPFACPTNNSDRRFLQQLRALDVMGQPLTRVASCQERAVKRDASRFVALMHLYFTTPFDDQGAFIPPPKALGKDVAPPPQRGLLEVEAHNSVRPPNAPSANSRLATEPVAVSLVSRKPRGDTSTVAVVVDAEFDVVFTQHAVGLKLAMDTHRKFPTVRECLPDLEASQYPTIVPGVVVLAVNGKSVVSIGLRRTLTALREAARPAVVRFGHLKPATVSTSRHDVL</sequence>
<gene>
    <name evidence="1" type="ORF">H257_05254</name>
</gene>
<evidence type="ECO:0008006" key="2">
    <source>
        <dbReference type="Google" id="ProtNLM"/>
    </source>
</evidence>
<dbReference type="AlphaFoldDB" id="W4GUV2"/>
<dbReference type="EMBL" id="KI913122">
    <property type="protein sequence ID" value="ETV82688.1"/>
    <property type="molecule type" value="Genomic_DNA"/>
</dbReference>
<reference evidence="1" key="1">
    <citation type="submission" date="2013-12" db="EMBL/GenBank/DDBJ databases">
        <title>The Genome Sequence of Aphanomyces astaci APO3.</title>
        <authorList>
            <consortium name="The Broad Institute Genomics Platform"/>
            <person name="Russ C."/>
            <person name="Tyler B."/>
            <person name="van West P."/>
            <person name="Dieguez-Uribeondo J."/>
            <person name="Young S.K."/>
            <person name="Zeng Q."/>
            <person name="Gargeya S."/>
            <person name="Fitzgerald M."/>
            <person name="Abouelleil A."/>
            <person name="Alvarado L."/>
            <person name="Chapman S.B."/>
            <person name="Gainer-Dewar J."/>
            <person name="Goldberg J."/>
            <person name="Griggs A."/>
            <person name="Gujja S."/>
            <person name="Hansen M."/>
            <person name="Howarth C."/>
            <person name="Imamovic A."/>
            <person name="Ireland A."/>
            <person name="Larimer J."/>
            <person name="McCowan C."/>
            <person name="Murphy C."/>
            <person name="Pearson M."/>
            <person name="Poon T.W."/>
            <person name="Priest M."/>
            <person name="Roberts A."/>
            <person name="Saif S."/>
            <person name="Shea T."/>
            <person name="Sykes S."/>
            <person name="Wortman J."/>
            <person name="Nusbaum C."/>
            <person name="Birren B."/>
        </authorList>
    </citation>
    <scope>NUCLEOTIDE SEQUENCE [LARGE SCALE GENOMIC DNA]</scope>
    <source>
        <strain evidence="1">APO3</strain>
    </source>
</reference>